<dbReference type="GO" id="GO:0008168">
    <property type="term" value="F:methyltransferase activity"/>
    <property type="evidence" value="ECO:0007669"/>
    <property type="project" value="UniProtKB-KW"/>
</dbReference>
<organism evidence="2 3">
    <name type="scientific">Protaetiibacter intestinalis</name>
    <dbReference type="NCBI Taxonomy" id="2419774"/>
    <lineage>
        <taxon>Bacteria</taxon>
        <taxon>Bacillati</taxon>
        <taxon>Actinomycetota</taxon>
        <taxon>Actinomycetes</taxon>
        <taxon>Micrococcales</taxon>
        <taxon>Microbacteriaceae</taxon>
        <taxon>Protaetiibacter</taxon>
    </lineage>
</organism>
<accession>A0A387B7K5</accession>
<protein>
    <submittedName>
        <fullName evidence="2">Putative sugar O-methyltransferase</fullName>
        <ecNumber evidence="2">2.1.1.-</ecNumber>
    </submittedName>
</protein>
<dbReference type="EMBL" id="CP032630">
    <property type="protein sequence ID" value="AYF98337.1"/>
    <property type="molecule type" value="Genomic_DNA"/>
</dbReference>
<reference evidence="3" key="1">
    <citation type="submission" date="2018-09" db="EMBL/GenBank/DDBJ databases">
        <title>Genome sequencing of strain 2DFWR-13.</title>
        <authorList>
            <person name="Heo J."/>
            <person name="Kim S.-J."/>
            <person name="Kwon S.-W."/>
        </authorList>
    </citation>
    <scope>NUCLEOTIDE SEQUENCE [LARGE SCALE GENOMIC DNA]</scope>
    <source>
        <strain evidence="3">2DFWR-13</strain>
    </source>
</reference>
<evidence type="ECO:0000256" key="1">
    <source>
        <dbReference type="SAM" id="MobiDB-lite"/>
    </source>
</evidence>
<dbReference type="KEGG" id="lyd:D7I47_08760"/>
<dbReference type="EC" id="2.1.1.-" evidence="2"/>
<sequence length="366" mass="41452">MIVKIGVDQLWEFPVDRFEVLGDRLMLDRIAADLRDQSDDRTPNEHWTTAGRADESMHTMLTHWVGSVGELPLAEPAAIAQTSGEAGLLARTVEFVAGIDAFGIVPQGDTAHALADRNFRMMDLHTLTELSILAPFLADFEKPKLRVLEIGGGFGRLAEGLQLAFPGQVQHVLIDAVPTSLMYSFAYLRARFPQLRVVFSEGEQSWSDVESADIVVLPSWRSEILPVRSFDLGINIASFQEMDLANVDRYFRLLDSRIAPGGVVALHNSRDYVFQGPWHTPENWEQLLKRRTPRSWTRDFPFEVFRVRTQDRTDSQRLHDYFYRTQDLAYFDSAAMPSPDPGSEEQPARRPNRLSRAAARIRARGL</sequence>
<keyword evidence="2" id="KW-0489">Methyltransferase</keyword>
<dbReference type="InterPro" id="IPR030807">
    <property type="entry name" value="Methyltran_NanM"/>
</dbReference>
<dbReference type="GO" id="GO:0032259">
    <property type="term" value="P:methylation"/>
    <property type="evidence" value="ECO:0007669"/>
    <property type="project" value="UniProtKB-KW"/>
</dbReference>
<dbReference type="AlphaFoldDB" id="A0A387B7K5"/>
<dbReference type="InterPro" id="IPR029063">
    <property type="entry name" value="SAM-dependent_MTases_sf"/>
</dbReference>
<gene>
    <name evidence="2" type="ORF">D7I47_08760</name>
</gene>
<name>A0A387B7K5_9MICO</name>
<keyword evidence="3" id="KW-1185">Reference proteome</keyword>
<dbReference type="SUPFAM" id="SSF53335">
    <property type="entry name" value="S-adenosyl-L-methionine-dependent methyltransferases"/>
    <property type="match status" value="1"/>
</dbReference>
<dbReference type="Proteomes" id="UP000278886">
    <property type="component" value="Chromosome"/>
</dbReference>
<keyword evidence="2" id="KW-0808">Transferase</keyword>
<evidence type="ECO:0000313" key="2">
    <source>
        <dbReference type="EMBL" id="AYF98337.1"/>
    </source>
</evidence>
<proteinExistence type="predicted"/>
<dbReference type="NCBIfam" id="TIGR04371">
    <property type="entry name" value="methyltran_NanM"/>
    <property type="match status" value="1"/>
</dbReference>
<feature type="region of interest" description="Disordered" evidence="1">
    <location>
        <begin position="333"/>
        <end position="366"/>
    </location>
</feature>
<dbReference type="Gene3D" id="3.40.50.150">
    <property type="entry name" value="Vaccinia Virus protein VP39"/>
    <property type="match status" value="1"/>
</dbReference>
<evidence type="ECO:0000313" key="3">
    <source>
        <dbReference type="Proteomes" id="UP000278886"/>
    </source>
</evidence>